<accession>A0A0F9CZ75</accession>
<dbReference type="AlphaFoldDB" id="A0A0F9CZ75"/>
<organism evidence="1">
    <name type="scientific">marine sediment metagenome</name>
    <dbReference type="NCBI Taxonomy" id="412755"/>
    <lineage>
        <taxon>unclassified sequences</taxon>
        <taxon>metagenomes</taxon>
        <taxon>ecological metagenomes</taxon>
    </lineage>
</organism>
<comment type="caution">
    <text evidence="1">The sequence shown here is derived from an EMBL/GenBank/DDBJ whole genome shotgun (WGS) entry which is preliminary data.</text>
</comment>
<name>A0A0F9CZ75_9ZZZZ</name>
<protein>
    <submittedName>
        <fullName evidence="1">Uncharacterized protein</fullName>
    </submittedName>
</protein>
<evidence type="ECO:0000313" key="1">
    <source>
        <dbReference type="EMBL" id="KKL05148.1"/>
    </source>
</evidence>
<sequence>MFANMPTNGWQQCESCHSPIHDWIIRYDGDK</sequence>
<gene>
    <name evidence="1" type="ORF">LCGC14_2608930</name>
</gene>
<proteinExistence type="predicted"/>
<feature type="non-terminal residue" evidence="1">
    <location>
        <position position="31"/>
    </location>
</feature>
<dbReference type="EMBL" id="LAZR01044236">
    <property type="protein sequence ID" value="KKL05148.1"/>
    <property type="molecule type" value="Genomic_DNA"/>
</dbReference>
<reference evidence="1" key="1">
    <citation type="journal article" date="2015" name="Nature">
        <title>Complex archaea that bridge the gap between prokaryotes and eukaryotes.</title>
        <authorList>
            <person name="Spang A."/>
            <person name="Saw J.H."/>
            <person name="Jorgensen S.L."/>
            <person name="Zaremba-Niedzwiedzka K."/>
            <person name="Martijn J."/>
            <person name="Lind A.E."/>
            <person name="van Eijk R."/>
            <person name="Schleper C."/>
            <person name="Guy L."/>
            <person name="Ettema T.J."/>
        </authorList>
    </citation>
    <scope>NUCLEOTIDE SEQUENCE</scope>
</reference>